<accession>A0ABR2ZCC3</accession>
<dbReference type="Pfam" id="PF12937">
    <property type="entry name" value="F-box-like"/>
    <property type="match status" value="1"/>
</dbReference>
<organism evidence="2 3">
    <name type="scientific">Marasmius tenuissimus</name>
    <dbReference type="NCBI Taxonomy" id="585030"/>
    <lineage>
        <taxon>Eukaryota</taxon>
        <taxon>Fungi</taxon>
        <taxon>Dikarya</taxon>
        <taxon>Basidiomycota</taxon>
        <taxon>Agaricomycotina</taxon>
        <taxon>Agaricomycetes</taxon>
        <taxon>Agaricomycetidae</taxon>
        <taxon>Agaricales</taxon>
        <taxon>Marasmiineae</taxon>
        <taxon>Marasmiaceae</taxon>
        <taxon>Marasmius</taxon>
    </lineage>
</organism>
<dbReference type="InterPro" id="IPR001969">
    <property type="entry name" value="Aspartic_peptidase_AS"/>
</dbReference>
<sequence>MVSTRPGCRLPPELVLKILSTCTPASLLTCSLVCRDWLPTCRSRLLEGCPLEIKCITQCDRFLALLDTGTSSTLLDHLKSLYLVISRGEWQSTAYGEHPRLSDERRGDSMVGYVDYIGELAHRLKKRNVIEHLSLKTIPGIWGGHDLSVEGLFHGAFDFASPIANTCLNITNLQLSLTLPEEVTYVITYICSFPRLESLSLIFTKLQAAPYLMTWTPSAYRLPLVTLNNLHLFVVFSTEQPTAKDLWNGWMKTHPPLSLRLSHLSFVINIVQPRYTINPARVLKLCNKQFLKVLRLQLVAQLRLSDIPDVDLLASKCASVFSHFGHLAHSYLSFWEIVIDVSALTSLETLQIKILDVQCRELSSSFIQLLACIVRRISSTELRKLTVIIDTPLDELDSPLVEEDWDSLDRAAHAFPSLPVVEVLMPLDSINWDQNEKKVKEMFWRCWKDRRLVLRAHEESGKLWP</sequence>
<dbReference type="InterPro" id="IPR001810">
    <property type="entry name" value="F-box_dom"/>
</dbReference>
<keyword evidence="3" id="KW-1185">Reference proteome</keyword>
<gene>
    <name evidence="2" type="ORF">AAF712_013960</name>
</gene>
<evidence type="ECO:0000313" key="2">
    <source>
        <dbReference type="EMBL" id="KAL0059312.1"/>
    </source>
</evidence>
<protein>
    <recommendedName>
        <fullName evidence="1">F-box domain-containing protein</fullName>
    </recommendedName>
</protein>
<feature type="domain" description="F-box" evidence="1">
    <location>
        <begin position="8"/>
        <end position="37"/>
    </location>
</feature>
<reference evidence="2 3" key="1">
    <citation type="submission" date="2024-05" db="EMBL/GenBank/DDBJ databases">
        <title>A draft genome resource for the thread blight pathogen Marasmius tenuissimus strain MS-2.</title>
        <authorList>
            <person name="Yulfo-Soto G.E."/>
            <person name="Baruah I.K."/>
            <person name="Amoako-Attah I."/>
            <person name="Bukari Y."/>
            <person name="Meinhardt L.W."/>
            <person name="Bailey B.A."/>
            <person name="Cohen S.P."/>
        </authorList>
    </citation>
    <scope>NUCLEOTIDE SEQUENCE [LARGE SCALE GENOMIC DNA]</scope>
    <source>
        <strain evidence="2 3">MS-2</strain>
    </source>
</reference>
<name>A0ABR2ZCC3_9AGAR</name>
<dbReference type="CDD" id="cd09917">
    <property type="entry name" value="F-box_SF"/>
    <property type="match status" value="1"/>
</dbReference>
<dbReference type="SUPFAM" id="SSF81383">
    <property type="entry name" value="F-box domain"/>
    <property type="match status" value="1"/>
</dbReference>
<evidence type="ECO:0000313" key="3">
    <source>
        <dbReference type="Proteomes" id="UP001437256"/>
    </source>
</evidence>
<proteinExistence type="predicted"/>
<dbReference type="Gene3D" id="1.20.1280.50">
    <property type="match status" value="1"/>
</dbReference>
<evidence type="ECO:0000259" key="1">
    <source>
        <dbReference type="Pfam" id="PF12937"/>
    </source>
</evidence>
<dbReference type="Proteomes" id="UP001437256">
    <property type="component" value="Unassembled WGS sequence"/>
</dbReference>
<dbReference type="InterPro" id="IPR036047">
    <property type="entry name" value="F-box-like_dom_sf"/>
</dbReference>
<dbReference type="PROSITE" id="PS00141">
    <property type="entry name" value="ASP_PROTEASE"/>
    <property type="match status" value="1"/>
</dbReference>
<dbReference type="EMBL" id="JBBXMP010000236">
    <property type="protein sequence ID" value="KAL0059312.1"/>
    <property type="molecule type" value="Genomic_DNA"/>
</dbReference>
<comment type="caution">
    <text evidence="2">The sequence shown here is derived from an EMBL/GenBank/DDBJ whole genome shotgun (WGS) entry which is preliminary data.</text>
</comment>